<dbReference type="RefSeq" id="WP_011142139.1">
    <property type="nucleotide sequence ID" value="NC_005125.1"/>
</dbReference>
<dbReference type="OrthoDB" id="452374at2"/>
<reference evidence="2 3" key="1">
    <citation type="journal article" date="2003" name="DNA Res.">
        <title>Complete genome structure of Gloeobacter violaceus PCC 7421, a cyanobacterium that lacks thylakoids.</title>
        <authorList>
            <person name="Nakamura Y."/>
            <person name="Kaneko T."/>
            <person name="Sato S."/>
            <person name="Mimuro M."/>
            <person name="Miyashita H."/>
            <person name="Tsuchiya T."/>
            <person name="Sasamoto S."/>
            <person name="Watanabe A."/>
            <person name="Kawashima K."/>
            <person name="Kishida Y."/>
            <person name="Kiyokawa C."/>
            <person name="Kohara M."/>
            <person name="Matsumoto M."/>
            <person name="Matsuno A."/>
            <person name="Nakazaki N."/>
            <person name="Shimpo S."/>
            <person name="Takeuchi C."/>
            <person name="Yamada M."/>
            <person name="Tabata S."/>
        </authorList>
    </citation>
    <scope>NUCLEOTIDE SEQUENCE [LARGE SCALE GENOMIC DNA]</scope>
    <source>
        <strain evidence="3">ATCC 29082 / PCC 7421</strain>
    </source>
</reference>
<reference evidence="2 3" key="2">
    <citation type="journal article" date="2003" name="DNA Res.">
        <title>Complete genome structure of Gloeobacter violaceus PCC 7421, a cyanobacterium that lacks thylakoids (supplement).</title>
        <authorList>
            <person name="Nakamura Y."/>
            <person name="Kaneko T."/>
            <person name="Sato S."/>
            <person name="Mimuro M."/>
            <person name="Miyashita H."/>
            <person name="Tsuchiya T."/>
            <person name="Sasamoto S."/>
            <person name="Watanabe A."/>
            <person name="Kawashima K."/>
            <person name="Kishida Y."/>
            <person name="Kiyokawa C."/>
            <person name="Kohara M."/>
            <person name="Matsumoto M."/>
            <person name="Matsuno A."/>
            <person name="Nakazaki N."/>
            <person name="Shimpo S."/>
            <person name="Takeuchi C."/>
            <person name="Yamada M."/>
            <person name="Tabata S."/>
        </authorList>
    </citation>
    <scope>NUCLEOTIDE SEQUENCE [LARGE SCALE GENOMIC DNA]</scope>
    <source>
        <strain evidence="3">ATCC 29082 / PCC 7421</strain>
    </source>
</reference>
<organism evidence="2 3">
    <name type="scientific">Gloeobacter violaceus (strain ATCC 29082 / PCC 7421)</name>
    <dbReference type="NCBI Taxonomy" id="251221"/>
    <lineage>
        <taxon>Bacteria</taxon>
        <taxon>Bacillati</taxon>
        <taxon>Cyanobacteriota</taxon>
        <taxon>Cyanophyceae</taxon>
        <taxon>Gloeobacterales</taxon>
        <taxon>Gloeobacteraceae</taxon>
        <taxon>Gloeobacter</taxon>
    </lineage>
</organism>
<dbReference type="InterPro" id="IPR025587">
    <property type="entry name" value="DUF4351"/>
</dbReference>
<keyword evidence="3" id="KW-1185">Reference proteome</keyword>
<feature type="domain" description="DUF4351" evidence="1">
    <location>
        <begin position="228"/>
        <end position="286"/>
    </location>
</feature>
<dbReference type="KEGG" id="gvi:glr2142"/>
<dbReference type="EMBL" id="BA000045">
    <property type="protein sequence ID" value="BAC90083.1"/>
    <property type="molecule type" value="Genomic_DNA"/>
</dbReference>
<dbReference type="PATRIC" id="fig|251221.4.peg.2176"/>
<dbReference type="InParanoid" id="Q7NIP1"/>
<dbReference type="NCBIfam" id="TIGR01784">
    <property type="entry name" value="T_den_put_tspse"/>
    <property type="match status" value="1"/>
</dbReference>
<dbReference type="PhylomeDB" id="Q7NIP1"/>
<dbReference type="InterPro" id="IPR010106">
    <property type="entry name" value="RpnA"/>
</dbReference>
<dbReference type="EnsemblBacteria" id="BAC90083">
    <property type="protein sequence ID" value="BAC90083"/>
    <property type="gene ID" value="BAC90083"/>
</dbReference>
<dbReference type="Pfam" id="PF11103">
    <property type="entry name" value="DUF2887"/>
    <property type="match status" value="1"/>
</dbReference>
<dbReference type="Pfam" id="PF14261">
    <property type="entry name" value="DUF4351"/>
    <property type="match status" value="1"/>
</dbReference>
<accession>Q7NIP1</accession>
<dbReference type="Proteomes" id="UP000000557">
    <property type="component" value="Chromosome"/>
</dbReference>
<dbReference type="PANTHER" id="PTHR35586:SF2">
    <property type="entry name" value="SLL1542 PROTEIN"/>
    <property type="match status" value="1"/>
</dbReference>
<sequence length="291" mass="33642">MRTDHLFFRLFQALPETLFELIAVEPPPSSCYSFQSVEVKETALRIDGVFVPTAAGQPFYFVEVQFQKDSDIYWRLFIELLLYMRQQNLCADWRAVAIFPEQSQDVDVPESLRDLADGPRFKRVYLNTLRVTEASSLRLGLVELIAIKDEGDFIEGARQLLRRTRQQTVAEQEGIRLLGLIETVIVYKLSYSREEIEAMFGLEELKKTRYFQEVAEEARQKGLQEGRQEGRQEGELTLIVRILTKKFGTLEPEISEKLRRMTIQQLETFAEASLDFANIAQLNAWLEESGS</sequence>
<name>Q7NIP1_GLOVI</name>
<dbReference type="PANTHER" id="PTHR35586">
    <property type="entry name" value="SLL1691 PROTEIN"/>
    <property type="match status" value="1"/>
</dbReference>
<dbReference type="HOGENOM" id="CLU_069065_0_0_3"/>
<evidence type="ECO:0000259" key="1">
    <source>
        <dbReference type="Pfam" id="PF14261"/>
    </source>
</evidence>
<dbReference type="eggNOG" id="COG5464">
    <property type="taxonomic scope" value="Bacteria"/>
</dbReference>
<dbReference type="STRING" id="251221.gene:10759637"/>
<proteinExistence type="predicted"/>
<dbReference type="AlphaFoldDB" id="Q7NIP1"/>
<gene>
    <name evidence="2" type="ordered locus">glr2142</name>
</gene>
<dbReference type="InterPro" id="IPR022573">
    <property type="entry name" value="DUF2887"/>
</dbReference>
<evidence type="ECO:0000313" key="3">
    <source>
        <dbReference type="Proteomes" id="UP000000557"/>
    </source>
</evidence>
<evidence type="ECO:0000313" key="2">
    <source>
        <dbReference type="EMBL" id="BAC90083.1"/>
    </source>
</evidence>
<protein>
    <submittedName>
        <fullName evidence="2">Glr2142 protein</fullName>
    </submittedName>
</protein>